<protein>
    <submittedName>
        <fullName evidence="1">Uncharacterized protein</fullName>
    </submittedName>
</protein>
<evidence type="ECO:0000313" key="1">
    <source>
        <dbReference type="EMBL" id="CAB4045599.1"/>
    </source>
</evidence>
<accession>A0A6S7LVS2</accession>
<dbReference type="Proteomes" id="UP001152795">
    <property type="component" value="Unassembled WGS sequence"/>
</dbReference>
<proteinExistence type="predicted"/>
<sequence>MTESFLKRMRWKAHFFLNTTSEHREYPFHLKTRKCPQVVPQLEPFESDMFNLVEDIKFRKASTPFQSQLNNDITRINGSDK</sequence>
<dbReference type="AlphaFoldDB" id="A0A6S7LVS2"/>
<keyword evidence="2" id="KW-1185">Reference proteome</keyword>
<evidence type="ECO:0000313" key="2">
    <source>
        <dbReference type="Proteomes" id="UP001152795"/>
    </source>
</evidence>
<gene>
    <name evidence="1" type="ORF">PACLA_8A040730</name>
</gene>
<feature type="non-terminal residue" evidence="1">
    <location>
        <position position="81"/>
    </location>
</feature>
<comment type="caution">
    <text evidence="1">The sequence shown here is derived from an EMBL/GenBank/DDBJ whole genome shotgun (WGS) entry which is preliminary data.</text>
</comment>
<reference evidence="1" key="1">
    <citation type="submission" date="2020-04" db="EMBL/GenBank/DDBJ databases">
        <authorList>
            <person name="Alioto T."/>
            <person name="Alioto T."/>
            <person name="Gomez Garrido J."/>
        </authorList>
    </citation>
    <scope>NUCLEOTIDE SEQUENCE</scope>
    <source>
        <strain evidence="1">A484AB</strain>
    </source>
</reference>
<name>A0A6S7LVS2_PARCT</name>
<dbReference type="EMBL" id="CACRXK020040502">
    <property type="protein sequence ID" value="CAB4045599.1"/>
    <property type="molecule type" value="Genomic_DNA"/>
</dbReference>
<organism evidence="1 2">
    <name type="scientific">Paramuricea clavata</name>
    <name type="common">Red gorgonian</name>
    <name type="synonym">Violescent sea-whip</name>
    <dbReference type="NCBI Taxonomy" id="317549"/>
    <lineage>
        <taxon>Eukaryota</taxon>
        <taxon>Metazoa</taxon>
        <taxon>Cnidaria</taxon>
        <taxon>Anthozoa</taxon>
        <taxon>Octocorallia</taxon>
        <taxon>Malacalcyonacea</taxon>
        <taxon>Plexauridae</taxon>
        <taxon>Paramuricea</taxon>
    </lineage>
</organism>